<gene>
    <name evidence="1" type="ORF">SPELUC_LOCUS12055</name>
</gene>
<name>A0ACA9PKT2_9GLOM</name>
<dbReference type="Proteomes" id="UP000789366">
    <property type="component" value="Unassembled WGS sequence"/>
</dbReference>
<dbReference type="EMBL" id="CAJVPW010027299">
    <property type="protein sequence ID" value="CAG8715039.1"/>
    <property type="molecule type" value="Genomic_DNA"/>
</dbReference>
<evidence type="ECO:0000313" key="2">
    <source>
        <dbReference type="Proteomes" id="UP000789366"/>
    </source>
</evidence>
<feature type="non-terminal residue" evidence="1">
    <location>
        <position position="646"/>
    </location>
</feature>
<proteinExistence type="predicted"/>
<sequence>EDMVNKAQEKHYYLTFFPARHILAFYDYFTNKDSNNVEQILNNEECSTLIRFVNSEAMLPPRSAEFIITSEEQTYYQILCQIGTKLQNIFESVPKKKRYVIDKGGRIMSDVVYQGKLFVAACSDKNLVPNIIMSLYVNHGTYPQPWQLLICTSSTTMEELSIFIKRCFFAASNGYDGYLFCIANLELLDFELQYNLVNNIRSMRKEQTDYHLALICCRETGMHHHILDQFSQEVYATNGLGIEAMKVIYRELRPDNALCLSSDLSGQGKSEYIRQESFACRKVPRSFLISDGVDFGTLVHQFKEFKIRPVESLHINIVSADHPVDVNMFLFELLTLGVVSNNMDIAYLPATIVFIEVASTVDQHLLKSLPMVGCLNSKHLTWDIGELMISQEINSPMQVVCHYLLAYDTNTLDNKDIVFQATNNDTSLIPLSSKQCRSLIEKYLFKTKNVDDISSFRFVEIFVNVMADQLVRLSSSSFFECENLKLMIKDTNIRTTLVNTLIDVSKDFATRSIKTKAAQLVSTSTDENARLGTIVQWDDSNHLLVFFLSQTPDSICALYRDKAKVPQNVRTLLKSQHIGDKSWELEDYHKMDTNELLEKLECLARKTMHKIEYPPYALSADNLVKMALILLRARANIPVVICGEAG</sequence>
<keyword evidence="2" id="KW-1185">Reference proteome</keyword>
<organism evidence="1 2">
    <name type="scientific">Cetraspora pellucida</name>
    <dbReference type="NCBI Taxonomy" id="1433469"/>
    <lineage>
        <taxon>Eukaryota</taxon>
        <taxon>Fungi</taxon>
        <taxon>Fungi incertae sedis</taxon>
        <taxon>Mucoromycota</taxon>
        <taxon>Glomeromycotina</taxon>
        <taxon>Glomeromycetes</taxon>
        <taxon>Diversisporales</taxon>
        <taxon>Gigasporaceae</taxon>
        <taxon>Cetraspora</taxon>
    </lineage>
</organism>
<evidence type="ECO:0000313" key="1">
    <source>
        <dbReference type="EMBL" id="CAG8715039.1"/>
    </source>
</evidence>
<accession>A0ACA9PKT2</accession>
<protein>
    <submittedName>
        <fullName evidence="1">15672_t:CDS:1</fullName>
    </submittedName>
</protein>
<reference evidence="1" key="1">
    <citation type="submission" date="2021-06" db="EMBL/GenBank/DDBJ databases">
        <authorList>
            <person name="Kallberg Y."/>
            <person name="Tangrot J."/>
            <person name="Rosling A."/>
        </authorList>
    </citation>
    <scope>NUCLEOTIDE SEQUENCE</scope>
    <source>
        <strain evidence="1">28 12/20/2015</strain>
    </source>
</reference>
<feature type="non-terminal residue" evidence="1">
    <location>
        <position position="1"/>
    </location>
</feature>
<comment type="caution">
    <text evidence="1">The sequence shown here is derived from an EMBL/GenBank/DDBJ whole genome shotgun (WGS) entry which is preliminary data.</text>
</comment>